<comment type="caution">
    <text evidence="2">The sequence shown here is derived from an EMBL/GenBank/DDBJ whole genome shotgun (WGS) entry which is preliminary data.</text>
</comment>
<feature type="compositionally biased region" description="Basic residues" evidence="1">
    <location>
        <begin position="1"/>
        <end position="10"/>
    </location>
</feature>
<evidence type="ECO:0000256" key="1">
    <source>
        <dbReference type="SAM" id="MobiDB-lite"/>
    </source>
</evidence>
<evidence type="ECO:0000313" key="3">
    <source>
        <dbReference type="Proteomes" id="UP000557566"/>
    </source>
</evidence>
<feature type="compositionally biased region" description="Basic and acidic residues" evidence="1">
    <location>
        <begin position="742"/>
        <end position="754"/>
    </location>
</feature>
<feature type="compositionally biased region" description="Basic and acidic residues" evidence="1">
    <location>
        <begin position="30"/>
        <end position="43"/>
    </location>
</feature>
<dbReference type="EMBL" id="JAAVMX010000001">
    <property type="protein sequence ID" value="KAF4513155.1"/>
    <property type="molecule type" value="Genomic_DNA"/>
</dbReference>
<feature type="region of interest" description="Disordered" evidence="1">
    <location>
        <begin position="741"/>
        <end position="833"/>
    </location>
</feature>
<accession>A0A8H4VA01</accession>
<feature type="region of interest" description="Disordered" evidence="1">
    <location>
        <begin position="1"/>
        <end position="53"/>
    </location>
</feature>
<dbReference type="OrthoDB" id="5376710at2759"/>
<feature type="region of interest" description="Disordered" evidence="1">
    <location>
        <begin position="112"/>
        <end position="133"/>
    </location>
</feature>
<reference evidence="2 3" key="1">
    <citation type="journal article" date="2020" name="Genome Biol. Evol.">
        <title>A new high-quality draft genome assembly of the Chinese cordyceps Ophiocordyceps sinensis.</title>
        <authorList>
            <person name="Shu R."/>
            <person name="Zhang J."/>
            <person name="Meng Q."/>
            <person name="Zhang H."/>
            <person name="Zhou G."/>
            <person name="Li M."/>
            <person name="Wu P."/>
            <person name="Zhao Y."/>
            <person name="Chen C."/>
            <person name="Qin Q."/>
        </authorList>
    </citation>
    <scope>NUCLEOTIDE SEQUENCE [LARGE SCALE GENOMIC DNA]</scope>
    <source>
        <strain evidence="2 3">IOZ07</strain>
    </source>
</reference>
<evidence type="ECO:0000313" key="2">
    <source>
        <dbReference type="EMBL" id="KAF4513155.1"/>
    </source>
</evidence>
<keyword evidence="3" id="KW-1185">Reference proteome</keyword>
<organism evidence="2 3">
    <name type="scientific">Ophiocordyceps sinensis</name>
    <dbReference type="NCBI Taxonomy" id="72228"/>
    <lineage>
        <taxon>Eukaryota</taxon>
        <taxon>Fungi</taxon>
        <taxon>Dikarya</taxon>
        <taxon>Ascomycota</taxon>
        <taxon>Pezizomycotina</taxon>
        <taxon>Sordariomycetes</taxon>
        <taxon>Hypocreomycetidae</taxon>
        <taxon>Hypocreales</taxon>
        <taxon>Ophiocordycipitaceae</taxon>
        <taxon>Ophiocordyceps</taxon>
    </lineage>
</organism>
<sequence length="947" mass="104880">MWRLAFKRNPLRNSGKEEKHGTPRSSSGELEPHDQTLRLRHADPNSWNESSEGSCRKLQAIVQRIRSIHSSPSHVDAAYNEFNKHKDTCSSLCHAILQDEIRPVRTLFSPAGSLTRQDSSMEPPATTDNRSSFSGRSLAEVVTGGGPRPEAACDSRLVAIRELKNCLEAMADAFQVSLADTYKSYARDATPDMVDLLFSNKRFRREAVHRMRNASVTSIRSADPQFFPRYEIRFRDYEKVKQELSEIRRLLQCAESGISPSRPVEDLIIRPKGDAILEFANLAADPAPDEAVLRFRVSSYVLAETSPIFARMFSGHAASLYLHEAEDIAEQLPPPPTRYICKDGSEVKLYRMPQHEVNRLGSMEVLLYAAHQHNDMVPREPSFDQFVAIAECSMRYKSTSPLEMIVEHKWLPQWMHKGADDMADGLVAISYAFGVRQLFTRMSKSVILDLVDEKDLRSKPWPQKIKDKIWAVRCAKVAQVYACCTSTIQEYIHSPARNPGAEPKRISPAALGSLMRDRATPPRPAVTLTGSSRCPKGNLGCDAANLGWMMLALNEMDLLPQIVRPSMMLHLPEADPRPRSLAQMIDMLRRMPSPAFPVHRSGVCDPGPPFRTAIADIYDSIAGLTLYDISGKSHGWALSKREMDEPQSAVETGLERMAAHDRASTVAHELPDGVRLQILDELHDVDDLQAAARINRSFYQTYQGHEGGLVRKFLRGWVRSGLRTAALGDLDDGKVLKTVSDQMKREGPGVRADLDAVTLQSDDESDVSESETEDDDGASNDGASTPLAHEAPGRPSTEPPRYVESENAPRRVATAPPLPRQPPVNLSRPPRALPLKRLHVTTATVDEAPMTDEEAAQILWPASLYPDPPVPMAVAPTGVEGLREKFLMGDMLFSEGFEEKTLAFMGQKQLRSDHDRLIGLAKKKDPGGGGCGCAMPAAAVSNAEQGC</sequence>
<dbReference type="Proteomes" id="UP000557566">
    <property type="component" value="Unassembled WGS sequence"/>
</dbReference>
<proteinExistence type="predicted"/>
<feature type="compositionally biased region" description="Acidic residues" evidence="1">
    <location>
        <begin position="761"/>
        <end position="778"/>
    </location>
</feature>
<dbReference type="AlphaFoldDB" id="A0A8H4VA01"/>
<protein>
    <recommendedName>
        <fullName evidence="4">F-box domain-containing protein</fullName>
    </recommendedName>
</protein>
<gene>
    <name evidence="2" type="ORF">G6O67_000462</name>
</gene>
<name>A0A8H4VA01_9HYPO</name>
<evidence type="ECO:0008006" key="4">
    <source>
        <dbReference type="Google" id="ProtNLM"/>
    </source>
</evidence>